<dbReference type="EMBL" id="JAFICZ010000001">
    <property type="protein sequence ID" value="MBP1295041.1"/>
    <property type="molecule type" value="Genomic_DNA"/>
</dbReference>
<evidence type="ECO:0000313" key="2">
    <source>
        <dbReference type="Proteomes" id="UP000673383"/>
    </source>
</evidence>
<name>A0A8I2C764_BRAEL</name>
<evidence type="ECO:0000313" key="1">
    <source>
        <dbReference type="EMBL" id="MBP1295041.1"/>
    </source>
</evidence>
<dbReference type="RefSeq" id="WP_172647255.1">
    <property type="nucleotide sequence ID" value="NZ_JAFICZ010000001.1"/>
</dbReference>
<dbReference type="AlphaFoldDB" id="A0A8I2C764"/>
<comment type="caution">
    <text evidence="1">The sequence shown here is derived from an EMBL/GenBank/DDBJ whole genome shotgun (WGS) entry which is preliminary data.</text>
</comment>
<gene>
    <name evidence="1" type="ORF">JOH49_004794</name>
</gene>
<proteinExistence type="predicted"/>
<dbReference type="Proteomes" id="UP000673383">
    <property type="component" value="Unassembled WGS sequence"/>
</dbReference>
<organism evidence="1 2">
    <name type="scientific">Bradyrhizobium elkanii</name>
    <dbReference type="NCBI Taxonomy" id="29448"/>
    <lineage>
        <taxon>Bacteria</taxon>
        <taxon>Pseudomonadati</taxon>
        <taxon>Pseudomonadota</taxon>
        <taxon>Alphaproteobacteria</taxon>
        <taxon>Hyphomicrobiales</taxon>
        <taxon>Nitrobacteraceae</taxon>
        <taxon>Bradyrhizobium</taxon>
    </lineage>
</organism>
<protein>
    <submittedName>
        <fullName evidence="1">Uncharacterized protein</fullName>
    </submittedName>
</protein>
<accession>A0A8I2C764</accession>
<reference evidence="1" key="1">
    <citation type="submission" date="2021-02" db="EMBL/GenBank/DDBJ databases">
        <title>Genomic Encyclopedia of Type Strains, Phase IV (KMG-V): Genome sequencing to study the core and pangenomes of soil and plant-associated prokaryotes.</title>
        <authorList>
            <person name="Whitman W."/>
        </authorList>
    </citation>
    <scope>NUCLEOTIDE SEQUENCE</scope>
    <source>
        <strain evidence="1">USDA 406</strain>
    </source>
</reference>
<sequence length="70" mass="7699">MIESHPIASEHARAICEEIGERLRHALRGDYADLPPRLRALVDELALQDCEAPSLVPTLAEMTRPLVVAA</sequence>